<evidence type="ECO:0000313" key="4">
    <source>
        <dbReference type="Proteomes" id="UP001054892"/>
    </source>
</evidence>
<evidence type="ECO:0000313" key="3">
    <source>
        <dbReference type="Proteomes" id="UP000509383"/>
    </source>
</evidence>
<gene>
    <name evidence="1" type="ORF">TUM18999_17110</name>
    <name evidence="2" type="ORF">TUM20286_13160</name>
</gene>
<dbReference type="Proteomes" id="UP000509383">
    <property type="component" value="Chromosome"/>
</dbReference>
<protein>
    <submittedName>
        <fullName evidence="1">Uncharacterized protein</fullName>
    </submittedName>
</protein>
<evidence type="ECO:0000313" key="2">
    <source>
        <dbReference type="EMBL" id="GJN51564.1"/>
    </source>
</evidence>
<reference evidence="1 3" key="1">
    <citation type="submission" date="2020-05" db="EMBL/GenBank/DDBJ databases">
        <title>Characterization of novel class B3 metallo-beta-lactamase from novel Pseudomonas species.</title>
        <authorList>
            <person name="Yamada K."/>
            <person name="Aoki K."/>
            <person name="Ishii Y."/>
        </authorList>
    </citation>
    <scope>NUCLEOTIDE SEQUENCE [LARGE SCALE GENOMIC DNA]</scope>
    <source>
        <strain evidence="1 3">TUM18999</strain>
        <strain evidence="2 4">TUM20286</strain>
    </source>
</reference>
<proteinExistence type="predicted"/>
<dbReference type="EMBL" id="AP023189">
    <property type="protein sequence ID" value="BCG23520.1"/>
    <property type="molecule type" value="Genomic_DNA"/>
</dbReference>
<dbReference type="KEGG" id="ptw:TUM18999_17110"/>
<name>A0A6J4E1I0_9PSED</name>
<keyword evidence="4" id="KW-1185">Reference proteome</keyword>
<accession>A0A6J4E1I0</accession>
<evidence type="ECO:0000313" key="1">
    <source>
        <dbReference type="EMBL" id="BCG23520.1"/>
    </source>
</evidence>
<dbReference type="Proteomes" id="UP001054892">
    <property type="component" value="Unassembled WGS sequence"/>
</dbReference>
<sequence length="90" mass="9349">MLNPSPAYVTAPLALPSITQLPGHARMRALSERADFAFRDGAMPASVARMAGDCPATPSGAGRTIAIPLVPPTPSAIVNSLKNMRRAPGR</sequence>
<dbReference type="AlphaFoldDB" id="A0A6J4E1I0"/>
<organism evidence="1 3">
    <name type="scientific">Pseudomonas tohonis</name>
    <dbReference type="NCBI Taxonomy" id="2725477"/>
    <lineage>
        <taxon>Bacteria</taxon>
        <taxon>Pseudomonadati</taxon>
        <taxon>Pseudomonadota</taxon>
        <taxon>Gammaproteobacteria</taxon>
        <taxon>Pseudomonadales</taxon>
        <taxon>Pseudomonadaceae</taxon>
        <taxon>Pseudomonas</taxon>
    </lineage>
</organism>
<dbReference type="EMBL" id="BQKM01000002">
    <property type="protein sequence ID" value="GJN51564.1"/>
    <property type="molecule type" value="Genomic_DNA"/>
</dbReference>